<dbReference type="PROSITE" id="PS50888">
    <property type="entry name" value="BHLH"/>
    <property type="match status" value="1"/>
</dbReference>
<accession>A0A9W7W5D0</accession>
<comment type="caution">
    <text evidence="3">The sequence shown here is derived from an EMBL/GenBank/DDBJ whole genome shotgun (WGS) entry which is preliminary data.</text>
</comment>
<feature type="region of interest" description="Disordered" evidence="1">
    <location>
        <begin position="53"/>
        <end position="161"/>
    </location>
</feature>
<dbReference type="SUPFAM" id="SSF47459">
    <property type="entry name" value="HLH, helix-loop-helix DNA-binding domain"/>
    <property type="match status" value="1"/>
</dbReference>
<dbReference type="Gene3D" id="4.10.280.10">
    <property type="entry name" value="Helix-loop-helix DNA-binding domain"/>
    <property type="match status" value="1"/>
</dbReference>
<dbReference type="Proteomes" id="UP001138500">
    <property type="component" value="Unassembled WGS sequence"/>
</dbReference>
<protein>
    <recommendedName>
        <fullName evidence="2">BHLH domain-containing protein</fullName>
    </recommendedName>
</protein>
<dbReference type="EMBL" id="RIBY02000668">
    <property type="protein sequence ID" value="KAH9838891.1"/>
    <property type="molecule type" value="Genomic_DNA"/>
</dbReference>
<gene>
    <name evidence="3" type="ORF">Tdes44962_MAKER01742</name>
</gene>
<dbReference type="OrthoDB" id="10481217at2759"/>
<name>A0A9W7W5D0_9PEZI</name>
<evidence type="ECO:0000313" key="4">
    <source>
        <dbReference type="Proteomes" id="UP001138500"/>
    </source>
</evidence>
<dbReference type="InterPro" id="IPR011598">
    <property type="entry name" value="bHLH_dom"/>
</dbReference>
<evidence type="ECO:0000256" key="1">
    <source>
        <dbReference type="SAM" id="MobiDB-lite"/>
    </source>
</evidence>
<proteinExistence type="predicted"/>
<evidence type="ECO:0000259" key="2">
    <source>
        <dbReference type="PROSITE" id="PS50888"/>
    </source>
</evidence>
<reference evidence="3 4" key="1">
    <citation type="journal article" date="2018" name="IMA Fungus">
        <title>IMA Genome-F 10: Nine draft genome sequences of Claviceps purpurea s.lat., including C. arundinis, C. humidiphila, and C. cf. spartinae, pseudomolecules for the pitch canker pathogen Fusarium circinatum, draft genome of Davidsoniella eucalypti, Grosmannia galeiformis, Quambalaria eucalypti, and Teratosphaeria destructans.</title>
        <authorList>
            <person name="Wingfield B.D."/>
            <person name="Liu M."/>
            <person name="Nguyen H.D."/>
            <person name="Lane F.A."/>
            <person name="Morgan S.W."/>
            <person name="De Vos L."/>
            <person name="Wilken P.M."/>
            <person name="Duong T.A."/>
            <person name="Aylward J."/>
            <person name="Coetzee M.P."/>
            <person name="Dadej K."/>
            <person name="De Beer Z.W."/>
            <person name="Findlay W."/>
            <person name="Havenga M."/>
            <person name="Kolarik M."/>
            <person name="Menzies J.G."/>
            <person name="Naidoo K."/>
            <person name="Pochopski O."/>
            <person name="Shoukouhi P."/>
            <person name="Santana Q.C."/>
            <person name="Seifert K.A."/>
            <person name="Soal N."/>
            <person name="Steenkamp E.T."/>
            <person name="Tatham C.T."/>
            <person name="van der Nest M.A."/>
            <person name="Wingfield M.J."/>
        </authorList>
    </citation>
    <scope>NUCLEOTIDE SEQUENCE [LARGE SCALE GENOMIC DNA]</scope>
    <source>
        <strain evidence="3">CMW44962</strain>
    </source>
</reference>
<evidence type="ECO:0000313" key="3">
    <source>
        <dbReference type="EMBL" id="KAH9838891.1"/>
    </source>
</evidence>
<feature type="compositionally biased region" description="Polar residues" evidence="1">
    <location>
        <begin position="83"/>
        <end position="92"/>
    </location>
</feature>
<dbReference type="InterPro" id="IPR036638">
    <property type="entry name" value="HLH_DNA-bd_sf"/>
</dbReference>
<reference evidence="3 4" key="2">
    <citation type="journal article" date="2021" name="Curr. Genet.">
        <title>Genetic response to nitrogen starvation in the aggressive Eucalyptus foliar pathogen Teratosphaeria destructans.</title>
        <authorList>
            <person name="Havenga M."/>
            <person name="Wingfield B.D."/>
            <person name="Wingfield M.J."/>
            <person name="Dreyer L.L."/>
            <person name="Roets F."/>
            <person name="Aylward J."/>
        </authorList>
    </citation>
    <scope>NUCLEOTIDE SEQUENCE [LARGE SCALE GENOMIC DNA]</scope>
    <source>
        <strain evidence="3">CMW44962</strain>
    </source>
</reference>
<feature type="domain" description="BHLH" evidence="2">
    <location>
        <begin position="123"/>
        <end position="173"/>
    </location>
</feature>
<feature type="compositionally biased region" description="Basic and acidic residues" evidence="1">
    <location>
        <begin position="131"/>
        <end position="148"/>
    </location>
</feature>
<organism evidence="3 4">
    <name type="scientific">Teratosphaeria destructans</name>
    <dbReference type="NCBI Taxonomy" id="418781"/>
    <lineage>
        <taxon>Eukaryota</taxon>
        <taxon>Fungi</taxon>
        <taxon>Dikarya</taxon>
        <taxon>Ascomycota</taxon>
        <taxon>Pezizomycotina</taxon>
        <taxon>Dothideomycetes</taxon>
        <taxon>Dothideomycetidae</taxon>
        <taxon>Mycosphaerellales</taxon>
        <taxon>Teratosphaeriaceae</taxon>
        <taxon>Teratosphaeria</taxon>
    </lineage>
</organism>
<keyword evidence="4" id="KW-1185">Reference proteome</keyword>
<feature type="compositionally biased region" description="Polar residues" evidence="1">
    <location>
        <begin position="114"/>
        <end position="130"/>
    </location>
</feature>
<sequence>MAADYAESLRAAVWSSQEAPFAAQVTYYTLVPIPGSMTQPQPLPQDQALMPVTGHAQSSWQQQMPPAPTYPPHLDPPARQLATVPSSVSPQPRSIPHGGSDRAAVSVAPIDSANPKTTKTPGQSAVSHNASDQRRRDRIKASEEELKRLVPAAGRQRRRKDQLREVYTELRSLVQGNEAVQQALNQRREQKERE</sequence>
<feature type="compositionally biased region" description="Pro residues" evidence="1">
    <location>
        <begin position="65"/>
        <end position="75"/>
    </location>
</feature>
<dbReference type="GO" id="GO:0046983">
    <property type="term" value="F:protein dimerization activity"/>
    <property type="evidence" value="ECO:0007669"/>
    <property type="project" value="InterPro"/>
</dbReference>
<dbReference type="AlphaFoldDB" id="A0A9W7W5D0"/>
<feature type="compositionally biased region" description="Polar residues" evidence="1">
    <location>
        <begin position="55"/>
        <end position="64"/>
    </location>
</feature>